<dbReference type="PROSITE" id="PS50011">
    <property type="entry name" value="PROTEIN_KINASE_DOM"/>
    <property type="match status" value="1"/>
</dbReference>
<dbReference type="PROSITE" id="PS00107">
    <property type="entry name" value="PROTEIN_KINASE_ATP"/>
    <property type="match status" value="1"/>
</dbReference>
<evidence type="ECO:0000256" key="1">
    <source>
        <dbReference type="ARBA" id="ARBA00004370"/>
    </source>
</evidence>
<keyword evidence="9" id="KW-0547">Nucleotide-binding</keyword>
<dbReference type="FunFam" id="3.80.10.10:FF:000041">
    <property type="entry name" value="LRR receptor-like serine/threonine-protein kinase ERECTA"/>
    <property type="match status" value="1"/>
</dbReference>
<feature type="compositionally biased region" description="Acidic residues" evidence="10">
    <location>
        <begin position="610"/>
        <end position="631"/>
    </location>
</feature>
<feature type="binding site" evidence="9">
    <location>
        <position position="373"/>
    </location>
    <ligand>
        <name>ATP</name>
        <dbReference type="ChEBI" id="CHEBI:30616"/>
    </ligand>
</feature>
<evidence type="ECO:0000256" key="2">
    <source>
        <dbReference type="ARBA" id="ARBA00022614"/>
    </source>
</evidence>
<dbReference type="Proteomes" id="UP000634136">
    <property type="component" value="Unassembled WGS sequence"/>
</dbReference>
<dbReference type="InterPro" id="IPR001245">
    <property type="entry name" value="Ser-Thr/Tyr_kinase_cat_dom"/>
</dbReference>
<evidence type="ECO:0000313" key="13">
    <source>
        <dbReference type="EMBL" id="KAF7817173.1"/>
    </source>
</evidence>
<sequence>MAYQTAYYCLLPLVVIIITLAICSVPSLGEIDPQLLVKFKSFLFNANALNNWGNESISLCNWTGLLCTNHTFHGLRLENMGLSGMIDVDTLLKLSNLTSFSIINNSFEGPMPEFRKLERLKGLFLSNNKFTGEIPDDAFEGMKYLKKIFLAENGFTGHIPSSLAESPRLLDLDLHGNIFQGNIPKFRQNHFRVFNLSHNQLEGPIPESLSNYDPSSYYGNKGVCGKPLYACSSLTSYNNHSTISHQEKGKKHPVVIAAIVVVAVLALASIVALIFIIHRRRRQWKISQNNEGLRESSTTHSIDVTDDGFKKGENGELSFVKEEYREEFDLYDLLRASAEVLGSGRFGSTYKANVSNGSSVVVKRFKHMNRVGKEEFSEHITKLGRLTHPNLLPLVAFCYREEEKLLVYNFVENGSLASHLHGRVRVNSGLDWPTRLNIIKGVARGLAYLYKEFPGQKLPHGHLKSSNVLLNQSMEPHLTEYGLIPVMNKNHAKEFMAAYKAPESYGPNKKTDVWCLGILILEVLTGKLPENYMRKGKEGDEDLGRWVRRMVREEWTGEVLDKEIMGVRNGEGEILKLLEIGMCCCEWDVENRWDWREAVAKIEELKERDREEEEEEDDDEWSSNASEDETELSPSHNLNH</sequence>
<dbReference type="EMBL" id="JAAIUW010000009">
    <property type="protein sequence ID" value="KAF7817173.1"/>
    <property type="molecule type" value="Genomic_DNA"/>
</dbReference>
<dbReference type="SUPFAM" id="SSF56112">
    <property type="entry name" value="Protein kinase-like (PK-like)"/>
    <property type="match status" value="1"/>
</dbReference>
<keyword evidence="4" id="KW-0732">Signal</keyword>
<keyword evidence="8" id="KW-0325">Glycoprotein</keyword>
<comment type="caution">
    <text evidence="13">The sequence shown here is derived from an EMBL/GenBank/DDBJ whole genome shotgun (WGS) entry which is preliminary data.</text>
</comment>
<dbReference type="InterPro" id="IPR001611">
    <property type="entry name" value="Leu-rich_rpt"/>
</dbReference>
<evidence type="ECO:0000259" key="12">
    <source>
        <dbReference type="PROSITE" id="PS50011"/>
    </source>
</evidence>
<proteinExistence type="predicted"/>
<dbReference type="Pfam" id="PF08263">
    <property type="entry name" value="LRRNT_2"/>
    <property type="match status" value="1"/>
</dbReference>
<keyword evidence="3 11" id="KW-0812">Transmembrane</keyword>
<keyword evidence="13" id="KW-0675">Receptor</keyword>
<dbReference type="SUPFAM" id="SSF52058">
    <property type="entry name" value="L domain-like"/>
    <property type="match status" value="1"/>
</dbReference>
<gene>
    <name evidence="13" type="ORF">G2W53_031142</name>
</gene>
<feature type="region of interest" description="Disordered" evidence="10">
    <location>
        <begin position="604"/>
        <end position="640"/>
    </location>
</feature>
<feature type="transmembrane region" description="Helical" evidence="11">
    <location>
        <begin position="7"/>
        <end position="29"/>
    </location>
</feature>
<dbReference type="InterPro" id="IPR032675">
    <property type="entry name" value="LRR_dom_sf"/>
</dbReference>
<evidence type="ECO:0000256" key="11">
    <source>
        <dbReference type="SAM" id="Phobius"/>
    </source>
</evidence>
<dbReference type="Gene3D" id="1.10.510.10">
    <property type="entry name" value="Transferase(Phosphotransferase) domain 1"/>
    <property type="match status" value="1"/>
</dbReference>
<dbReference type="GO" id="GO:0016020">
    <property type="term" value="C:membrane"/>
    <property type="evidence" value="ECO:0007669"/>
    <property type="project" value="UniProtKB-SubCell"/>
</dbReference>
<keyword evidence="5" id="KW-0677">Repeat</keyword>
<evidence type="ECO:0000256" key="7">
    <source>
        <dbReference type="ARBA" id="ARBA00023136"/>
    </source>
</evidence>
<comment type="subcellular location">
    <subcellularLocation>
        <location evidence="1">Membrane</location>
    </subcellularLocation>
</comment>
<protein>
    <submittedName>
        <fullName evidence="13">Pollen receptor-like kinase 5</fullName>
    </submittedName>
</protein>
<dbReference type="InterPro" id="IPR013210">
    <property type="entry name" value="LRR_N_plant-typ"/>
</dbReference>
<organism evidence="13 14">
    <name type="scientific">Senna tora</name>
    <dbReference type="NCBI Taxonomy" id="362788"/>
    <lineage>
        <taxon>Eukaryota</taxon>
        <taxon>Viridiplantae</taxon>
        <taxon>Streptophyta</taxon>
        <taxon>Embryophyta</taxon>
        <taxon>Tracheophyta</taxon>
        <taxon>Spermatophyta</taxon>
        <taxon>Magnoliopsida</taxon>
        <taxon>eudicotyledons</taxon>
        <taxon>Gunneridae</taxon>
        <taxon>Pentapetalae</taxon>
        <taxon>rosids</taxon>
        <taxon>fabids</taxon>
        <taxon>Fabales</taxon>
        <taxon>Fabaceae</taxon>
        <taxon>Caesalpinioideae</taxon>
        <taxon>Cassia clade</taxon>
        <taxon>Senna</taxon>
    </lineage>
</organism>
<evidence type="ECO:0000313" key="14">
    <source>
        <dbReference type="Proteomes" id="UP000634136"/>
    </source>
</evidence>
<keyword evidence="9" id="KW-0067">ATP-binding</keyword>
<evidence type="ECO:0000256" key="10">
    <source>
        <dbReference type="SAM" id="MobiDB-lite"/>
    </source>
</evidence>
<dbReference type="InterPro" id="IPR017441">
    <property type="entry name" value="Protein_kinase_ATP_BS"/>
</dbReference>
<evidence type="ECO:0000256" key="6">
    <source>
        <dbReference type="ARBA" id="ARBA00022989"/>
    </source>
</evidence>
<dbReference type="InterPro" id="IPR011009">
    <property type="entry name" value="Kinase-like_dom_sf"/>
</dbReference>
<dbReference type="OrthoDB" id="418615at2759"/>
<reference evidence="13" key="1">
    <citation type="submission" date="2020-09" db="EMBL/GenBank/DDBJ databases">
        <title>Genome-Enabled Discovery of Anthraquinone Biosynthesis in Senna tora.</title>
        <authorList>
            <person name="Kang S.-H."/>
            <person name="Pandey R.P."/>
            <person name="Lee C.-M."/>
            <person name="Sim J.-S."/>
            <person name="Jeong J.-T."/>
            <person name="Choi B.-S."/>
            <person name="Jung M."/>
            <person name="Ginzburg D."/>
            <person name="Zhao K."/>
            <person name="Won S.Y."/>
            <person name="Oh T.-J."/>
            <person name="Yu Y."/>
            <person name="Kim N.-H."/>
            <person name="Lee O.R."/>
            <person name="Lee T.-H."/>
            <person name="Bashyal P."/>
            <person name="Kim T.-S."/>
            <person name="Lee W.-H."/>
            <person name="Kawkins C."/>
            <person name="Kim C.-K."/>
            <person name="Kim J.S."/>
            <person name="Ahn B.O."/>
            <person name="Rhee S.Y."/>
            <person name="Sohng J.K."/>
        </authorList>
    </citation>
    <scope>NUCLEOTIDE SEQUENCE</scope>
    <source>
        <tissue evidence="13">Leaf</tissue>
    </source>
</reference>
<keyword evidence="14" id="KW-1185">Reference proteome</keyword>
<dbReference type="InterPro" id="IPR046959">
    <property type="entry name" value="PRK1-6/SRF4-like"/>
</dbReference>
<evidence type="ECO:0000256" key="5">
    <source>
        <dbReference type="ARBA" id="ARBA00022737"/>
    </source>
</evidence>
<feature type="transmembrane region" description="Helical" evidence="11">
    <location>
        <begin position="254"/>
        <end position="277"/>
    </location>
</feature>
<dbReference type="AlphaFoldDB" id="A0A834WDM6"/>
<keyword evidence="13" id="KW-0418">Kinase</keyword>
<keyword evidence="6 11" id="KW-1133">Transmembrane helix</keyword>
<feature type="domain" description="Protein kinase" evidence="12">
    <location>
        <begin position="335"/>
        <end position="622"/>
    </location>
</feature>
<keyword evidence="2" id="KW-0433">Leucine-rich repeat</keyword>
<dbReference type="InterPro" id="IPR000719">
    <property type="entry name" value="Prot_kinase_dom"/>
</dbReference>
<dbReference type="PANTHER" id="PTHR48007:SF67">
    <property type="entry name" value="POLLEN RECEPTOR-LIKE KINASE 1"/>
    <property type="match status" value="1"/>
</dbReference>
<dbReference type="Gene3D" id="3.30.200.20">
    <property type="entry name" value="Phosphorylase Kinase, domain 1"/>
    <property type="match status" value="1"/>
</dbReference>
<dbReference type="GO" id="GO:0005524">
    <property type="term" value="F:ATP binding"/>
    <property type="evidence" value="ECO:0007669"/>
    <property type="project" value="UniProtKB-UniRule"/>
</dbReference>
<keyword evidence="7 11" id="KW-0472">Membrane</keyword>
<dbReference type="Gene3D" id="3.80.10.10">
    <property type="entry name" value="Ribonuclease Inhibitor"/>
    <property type="match status" value="2"/>
</dbReference>
<dbReference type="GO" id="GO:0004672">
    <property type="term" value="F:protein kinase activity"/>
    <property type="evidence" value="ECO:0007669"/>
    <property type="project" value="InterPro"/>
</dbReference>
<evidence type="ECO:0000256" key="8">
    <source>
        <dbReference type="ARBA" id="ARBA00023180"/>
    </source>
</evidence>
<dbReference type="Pfam" id="PF13855">
    <property type="entry name" value="LRR_8"/>
    <property type="match status" value="1"/>
</dbReference>
<dbReference type="PANTHER" id="PTHR48007">
    <property type="entry name" value="LEUCINE-RICH REPEAT RECEPTOR-LIKE PROTEIN KINASE PXC1"/>
    <property type="match status" value="1"/>
</dbReference>
<dbReference type="Pfam" id="PF07714">
    <property type="entry name" value="PK_Tyr_Ser-Thr"/>
    <property type="match status" value="1"/>
</dbReference>
<name>A0A834WDM6_9FABA</name>
<accession>A0A834WDM6</accession>
<evidence type="ECO:0000256" key="4">
    <source>
        <dbReference type="ARBA" id="ARBA00022729"/>
    </source>
</evidence>
<evidence type="ECO:0000256" key="3">
    <source>
        <dbReference type="ARBA" id="ARBA00022692"/>
    </source>
</evidence>
<keyword evidence="13" id="KW-0808">Transferase</keyword>
<dbReference type="Pfam" id="PF00560">
    <property type="entry name" value="LRR_1"/>
    <property type="match status" value="1"/>
</dbReference>
<evidence type="ECO:0000256" key="9">
    <source>
        <dbReference type="PROSITE-ProRule" id="PRU10141"/>
    </source>
</evidence>